<sequence>MDGCTVTHCIPQLKGWRMPLQNRQSHASVPFDPHSSACRPGARLPDQQELEQLTREARFHLFALIRVSDCGPSEQSKHFSHSQHHSYSPL</sequence>
<protein>
    <submittedName>
        <fullName evidence="2">Uncharacterized protein</fullName>
    </submittedName>
</protein>
<gene>
    <name evidence="2" type="ORF">RRG08_047544</name>
</gene>
<evidence type="ECO:0000256" key="1">
    <source>
        <dbReference type="SAM" id="MobiDB-lite"/>
    </source>
</evidence>
<comment type="caution">
    <text evidence="2">The sequence shown here is derived from an EMBL/GenBank/DDBJ whole genome shotgun (WGS) entry which is preliminary data.</text>
</comment>
<evidence type="ECO:0000313" key="2">
    <source>
        <dbReference type="EMBL" id="KAK3752772.1"/>
    </source>
</evidence>
<name>A0AAE0YP83_9GAST</name>
<reference evidence="2" key="1">
    <citation type="journal article" date="2023" name="G3 (Bethesda)">
        <title>A reference genome for the long-term kleptoplast-retaining sea slug Elysia crispata morphotype clarki.</title>
        <authorList>
            <person name="Eastman K.E."/>
            <person name="Pendleton A.L."/>
            <person name="Shaikh M.A."/>
            <person name="Suttiyut T."/>
            <person name="Ogas R."/>
            <person name="Tomko P."/>
            <person name="Gavelis G."/>
            <person name="Widhalm J.R."/>
            <person name="Wisecaver J.H."/>
        </authorList>
    </citation>
    <scope>NUCLEOTIDE SEQUENCE</scope>
    <source>
        <strain evidence="2">ECLA1</strain>
    </source>
</reference>
<accession>A0AAE0YP83</accession>
<organism evidence="2 3">
    <name type="scientific">Elysia crispata</name>
    <name type="common">lettuce slug</name>
    <dbReference type="NCBI Taxonomy" id="231223"/>
    <lineage>
        <taxon>Eukaryota</taxon>
        <taxon>Metazoa</taxon>
        <taxon>Spiralia</taxon>
        <taxon>Lophotrochozoa</taxon>
        <taxon>Mollusca</taxon>
        <taxon>Gastropoda</taxon>
        <taxon>Heterobranchia</taxon>
        <taxon>Euthyneura</taxon>
        <taxon>Panpulmonata</taxon>
        <taxon>Sacoglossa</taxon>
        <taxon>Placobranchoidea</taxon>
        <taxon>Plakobranchidae</taxon>
        <taxon>Elysia</taxon>
    </lineage>
</organism>
<dbReference type="AlphaFoldDB" id="A0AAE0YP83"/>
<evidence type="ECO:0000313" key="3">
    <source>
        <dbReference type="Proteomes" id="UP001283361"/>
    </source>
</evidence>
<dbReference type="EMBL" id="JAWDGP010005741">
    <property type="protein sequence ID" value="KAK3752772.1"/>
    <property type="molecule type" value="Genomic_DNA"/>
</dbReference>
<keyword evidence="3" id="KW-1185">Reference proteome</keyword>
<feature type="region of interest" description="Disordered" evidence="1">
    <location>
        <begin position="71"/>
        <end position="90"/>
    </location>
</feature>
<proteinExistence type="predicted"/>
<dbReference type="Proteomes" id="UP001283361">
    <property type="component" value="Unassembled WGS sequence"/>
</dbReference>